<dbReference type="PROSITE" id="PS00061">
    <property type="entry name" value="ADH_SHORT"/>
    <property type="match status" value="1"/>
</dbReference>
<dbReference type="GO" id="GO:0016491">
    <property type="term" value="F:oxidoreductase activity"/>
    <property type="evidence" value="ECO:0007669"/>
    <property type="project" value="UniProtKB-KW"/>
</dbReference>
<dbReference type="Gene3D" id="3.40.50.720">
    <property type="entry name" value="NAD(P)-binding Rossmann-like Domain"/>
    <property type="match status" value="1"/>
</dbReference>
<dbReference type="AlphaFoldDB" id="A0A0H1RIM1"/>
<evidence type="ECO:0000256" key="2">
    <source>
        <dbReference type="ARBA" id="ARBA00023002"/>
    </source>
</evidence>
<evidence type="ECO:0000313" key="4">
    <source>
        <dbReference type="EMBL" id="KLK95085.1"/>
    </source>
</evidence>
<evidence type="ECO:0000256" key="1">
    <source>
        <dbReference type="ARBA" id="ARBA00006484"/>
    </source>
</evidence>
<dbReference type="FunFam" id="3.40.50.720:FF:000173">
    <property type="entry name" value="3-oxoacyl-[acyl-carrier protein] reductase"/>
    <property type="match status" value="1"/>
</dbReference>
<dbReference type="Proteomes" id="UP000035489">
    <property type="component" value="Unassembled WGS sequence"/>
</dbReference>
<accession>A0A0H1RIM1</accession>
<comment type="caution">
    <text evidence="4">The sequence shown here is derived from an EMBL/GenBank/DDBJ whole genome shotgun (WGS) entry which is preliminary data.</text>
</comment>
<dbReference type="GO" id="GO:0032787">
    <property type="term" value="P:monocarboxylic acid metabolic process"/>
    <property type="evidence" value="ECO:0007669"/>
    <property type="project" value="UniProtKB-ARBA"/>
</dbReference>
<dbReference type="PATRIC" id="fig|1225564.3.peg.4"/>
<gene>
    <name evidence="4" type="ORF">AA309_00020</name>
</gene>
<dbReference type="OrthoDB" id="7568484at2"/>
<keyword evidence="5" id="KW-1185">Reference proteome</keyword>
<dbReference type="RefSeq" id="WP_047186933.1">
    <property type="nucleotide sequence ID" value="NZ_LCYG01000001.1"/>
</dbReference>
<dbReference type="PRINTS" id="PR00080">
    <property type="entry name" value="SDRFAMILY"/>
</dbReference>
<dbReference type="PANTHER" id="PTHR42879:SF2">
    <property type="entry name" value="3-OXOACYL-[ACYL-CARRIER-PROTEIN] REDUCTASE FABG"/>
    <property type="match status" value="1"/>
</dbReference>
<evidence type="ECO:0000259" key="3">
    <source>
        <dbReference type="SMART" id="SM00822"/>
    </source>
</evidence>
<dbReference type="InterPro" id="IPR036291">
    <property type="entry name" value="NAD(P)-bd_dom_sf"/>
</dbReference>
<comment type="similarity">
    <text evidence="1">Belongs to the short-chain dehydrogenases/reductases (SDR) family.</text>
</comment>
<reference evidence="4 5" key="1">
    <citation type="submission" date="2015-05" db="EMBL/GenBank/DDBJ databases">
        <title>Draft genome sequence of Microvirga vignae strain BR3299, a novel nitrogen fixing bacteria isolated from Brazil semi-aired region.</title>
        <authorList>
            <person name="Zilli J.E."/>
            <person name="Passos S.R."/>
            <person name="Leite J."/>
            <person name="Baldani J.I."/>
            <person name="Xavier G.R."/>
            <person name="Rumjaneck N.G."/>
            <person name="Simoes-Araujo J.L."/>
        </authorList>
    </citation>
    <scope>NUCLEOTIDE SEQUENCE [LARGE SCALE GENOMIC DNA]</scope>
    <source>
        <strain evidence="4 5">BR3299</strain>
    </source>
</reference>
<organism evidence="4 5">
    <name type="scientific">Microvirga vignae</name>
    <dbReference type="NCBI Taxonomy" id="1225564"/>
    <lineage>
        <taxon>Bacteria</taxon>
        <taxon>Pseudomonadati</taxon>
        <taxon>Pseudomonadota</taxon>
        <taxon>Alphaproteobacteria</taxon>
        <taxon>Hyphomicrobiales</taxon>
        <taxon>Methylobacteriaceae</taxon>
        <taxon>Microvirga</taxon>
    </lineage>
</organism>
<dbReference type="InterPro" id="IPR057326">
    <property type="entry name" value="KR_dom"/>
</dbReference>
<sequence>MAQHVSIVTGGASGIGLAVAQALAARGDAVGLADVNAEAGEKAAAAIRHTGARAIYVPLDVADRAAWLAATELVSREFGTVDILINNAGVIRDRSLLKMTDDDWDLVINVNLRGAWLGSQTVFPGMKSKGWGRIVNISSSAHRGGFGQANYSSAKAGVIGLTRTLAIEGAKNKILVNAVAPHNVNTPILATVPETDKAVWLSKSRFGRFAEPEEIAALVCFLVSDANAIVSGQLIEADGADLVGAG</sequence>
<protein>
    <submittedName>
        <fullName evidence="4">3-oxoacyl-ACP reductase</fullName>
    </submittedName>
</protein>
<dbReference type="InterPro" id="IPR050259">
    <property type="entry name" value="SDR"/>
</dbReference>
<proteinExistence type="inferred from homology"/>
<dbReference type="EMBL" id="LCYG01000001">
    <property type="protein sequence ID" value="KLK95085.1"/>
    <property type="molecule type" value="Genomic_DNA"/>
</dbReference>
<evidence type="ECO:0000313" key="5">
    <source>
        <dbReference type="Proteomes" id="UP000035489"/>
    </source>
</evidence>
<dbReference type="SMART" id="SM00822">
    <property type="entry name" value="PKS_KR"/>
    <property type="match status" value="1"/>
</dbReference>
<dbReference type="SUPFAM" id="SSF51735">
    <property type="entry name" value="NAD(P)-binding Rossmann-fold domains"/>
    <property type="match status" value="1"/>
</dbReference>
<dbReference type="Pfam" id="PF13561">
    <property type="entry name" value="adh_short_C2"/>
    <property type="match status" value="1"/>
</dbReference>
<keyword evidence="2" id="KW-0560">Oxidoreductase</keyword>
<dbReference type="InterPro" id="IPR002347">
    <property type="entry name" value="SDR_fam"/>
</dbReference>
<dbReference type="PRINTS" id="PR00081">
    <property type="entry name" value="GDHRDH"/>
</dbReference>
<name>A0A0H1RIM1_9HYPH</name>
<feature type="domain" description="Ketoreductase" evidence="3">
    <location>
        <begin position="4"/>
        <end position="181"/>
    </location>
</feature>
<dbReference type="PANTHER" id="PTHR42879">
    <property type="entry name" value="3-OXOACYL-(ACYL-CARRIER-PROTEIN) REDUCTASE"/>
    <property type="match status" value="1"/>
</dbReference>
<dbReference type="STRING" id="1225564.AA309_00020"/>
<dbReference type="InterPro" id="IPR020904">
    <property type="entry name" value="Sc_DH/Rdtase_CS"/>
</dbReference>